<gene>
    <name evidence="2" type="ORF">RxyAA322_12070</name>
</gene>
<feature type="domain" description="MIP18 family-like" evidence="1">
    <location>
        <begin position="6"/>
        <end position="79"/>
    </location>
</feature>
<name>A0A510HL91_9ACTN</name>
<dbReference type="AlphaFoldDB" id="A0A510HL91"/>
<organism evidence="2 3">
    <name type="scientific">Rubrobacter xylanophilus</name>
    <dbReference type="NCBI Taxonomy" id="49319"/>
    <lineage>
        <taxon>Bacteria</taxon>
        <taxon>Bacillati</taxon>
        <taxon>Actinomycetota</taxon>
        <taxon>Rubrobacteria</taxon>
        <taxon>Rubrobacterales</taxon>
        <taxon>Rubrobacteraceae</taxon>
        <taxon>Rubrobacter</taxon>
    </lineage>
</organism>
<dbReference type="InterPro" id="IPR034904">
    <property type="entry name" value="FSCA_dom_sf"/>
</dbReference>
<evidence type="ECO:0000259" key="1">
    <source>
        <dbReference type="Pfam" id="PF01883"/>
    </source>
</evidence>
<evidence type="ECO:0000313" key="3">
    <source>
        <dbReference type="Proteomes" id="UP000318065"/>
    </source>
</evidence>
<dbReference type="Gene3D" id="3.30.300.130">
    <property type="entry name" value="Fe-S cluster assembly (FSCA)"/>
    <property type="match status" value="1"/>
</dbReference>
<accession>A0A510HL91</accession>
<evidence type="ECO:0000313" key="2">
    <source>
        <dbReference type="EMBL" id="BBL79353.1"/>
    </source>
</evidence>
<proteinExistence type="predicted"/>
<dbReference type="SUPFAM" id="SSF117916">
    <property type="entry name" value="Fe-S cluster assembly (FSCA) domain-like"/>
    <property type="match status" value="1"/>
</dbReference>
<dbReference type="Pfam" id="PF01883">
    <property type="entry name" value="FeS_assembly_P"/>
    <property type="match status" value="1"/>
</dbReference>
<dbReference type="EMBL" id="AP019791">
    <property type="protein sequence ID" value="BBL79353.1"/>
    <property type="molecule type" value="Genomic_DNA"/>
</dbReference>
<sequence>MSGIREAEVLGALSGVRDPELDEPITTLGFVSHVEREGATVRIRLRLPTYFCSPNFAYIMAEDAKRALLSLPRVRRAEVTLEDFHVAEEINRGVQRDEGFDRAMASFSDETSGEDLDAVRETFRRKAFIRRQEILCRTLLARGKSPRELAHMCLGEVPPCPELEVYLQRRRELGFDLSPTSPLLLSAGGDPIPEAAVVEHLRKARLTRISLEGNGALCSDLLAARYGRKEKSSA</sequence>
<protein>
    <recommendedName>
        <fullName evidence="1">MIP18 family-like domain-containing protein</fullName>
    </recommendedName>
</protein>
<dbReference type="OrthoDB" id="153551at2"/>
<reference evidence="2" key="1">
    <citation type="journal article" date="2019" name="Microbiol. Resour. Announc.">
        <title>Complete Genome Sequence of Rubrobacter xylanophilus Strain AA3-22, Isolated from Arima Onsen in Japan.</title>
        <authorList>
            <person name="Tomariguchi N."/>
            <person name="Miyazaki K."/>
        </authorList>
    </citation>
    <scope>NUCLEOTIDE SEQUENCE [LARGE SCALE GENOMIC DNA]</scope>
    <source>
        <strain evidence="2">AA3-22</strain>
    </source>
</reference>
<dbReference type="Proteomes" id="UP000318065">
    <property type="component" value="Chromosome"/>
</dbReference>
<keyword evidence="3" id="KW-1185">Reference proteome</keyword>
<dbReference type="RefSeq" id="WP_143527370.1">
    <property type="nucleotide sequence ID" value="NZ_AP019791.1"/>
</dbReference>
<dbReference type="InterPro" id="IPR002744">
    <property type="entry name" value="MIP18-like"/>
</dbReference>